<dbReference type="RefSeq" id="WP_145881255.1">
    <property type="nucleotide sequence ID" value="NZ_CP046904.1"/>
</dbReference>
<dbReference type="EMBL" id="CP046904">
    <property type="protein sequence ID" value="QGZ42164.1"/>
    <property type="molecule type" value="Genomic_DNA"/>
</dbReference>
<evidence type="ECO:0000313" key="2">
    <source>
        <dbReference type="EMBL" id="QGZ42164.1"/>
    </source>
</evidence>
<reference evidence="2 5" key="3">
    <citation type="submission" date="2019-12" db="EMBL/GenBank/DDBJ databases">
        <title>Draft Genome Sequences of Six Type Strains of the Genus Massilia.</title>
        <authorList>
            <person name="Miess H."/>
            <person name="Frediansyah A."/>
            <person name="Goeker M."/>
            <person name="Gross H."/>
        </authorList>
    </citation>
    <scope>NUCLEOTIDE SEQUENCE [LARGE SCALE GENOMIC DNA]</scope>
    <source>
        <strain evidence="2 5">DSM 26639</strain>
    </source>
</reference>
<keyword evidence="5" id="KW-1185">Reference proteome</keyword>
<sequence length="217" mass="23556">MNFNHFPLICLLAVVATANADPVPAPLASMLQRGKSVIPASELSAEERAFLWQGTKLDPGGYLRMETSTAYVDLVNSFMSHPLFKKLSPPLVFAADGNESVTLEGVLPEDQFRSTSVFTWRGRRIAITSFDMKAAGARSVIAEEFLIRKVNGVPATLTLSVAKGTRDAMWKAGWLSDDVHYDVWVPEKLDANDGPGLAPDVVLDVSAALAGIVNKRR</sequence>
<organism evidence="3 4">
    <name type="scientific">Pseudoduganella flava</name>
    <dbReference type="NCBI Taxonomy" id="871742"/>
    <lineage>
        <taxon>Bacteria</taxon>
        <taxon>Pseudomonadati</taxon>
        <taxon>Pseudomonadota</taxon>
        <taxon>Betaproteobacteria</taxon>
        <taxon>Burkholderiales</taxon>
        <taxon>Oxalobacteraceae</taxon>
        <taxon>Telluria group</taxon>
        <taxon>Pseudoduganella</taxon>
    </lineage>
</organism>
<reference evidence="3" key="2">
    <citation type="submission" date="2019-07" db="EMBL/GenBank/DDBJ databases">
        <authorList>
            <person name="Whitman W."/>
            <person name="Huntemann M."/>
            <person name="Clum A."/>
            <person name="Pillay M."/>
            <person name="Palaniappan K."/>
            <person name="Varghese N."/>
            <person name="Mikhailova N."/>
            <person name="Stamatis D."/>
            <person name="Reddy T."/>
            <person name="Daum C."/>
            <person name="Shapiro N."/>
            <person name="Ivanova N."/>
            <person name="Kyrpides N."/>
            <person name="Woyke T."/>
        </authorList>
    </citation>
    <scope>NUCLEOTIDE SEQUENCE</scope>
    <source>
        <strain evidence="3">CGMCC 1.10685</strain>
    </source>
</reference>
<dbReference type="EMBL" id="VLKW01000014">
    <property type="protein sequence ID" value="TWI42458.1"/>
    <property type="molecule type" value="Genomic_DNA"/>
</dbReference>
<protein>
    <submittedName>
        <fullName evidence="3">Uncharacterized protein</fullName>
    </submittedName>
</protein>
<dbReference type="Proteomes" id="UP000437862">
    <property type="component" value="Chromosome"/>
</dbReference>
<dbReference type="Proteomes" id="UP000315112">
    <property type="component" value="Unassembled WGS sequence"/>
</dbReference>
<feature type="chain" id="PRO_5044617664" evidence="1">
    <location>
        <begin position="21"/>
        <end position="217"/>
    </location>
</feature>
<feature type="signal peptide" evidence="1">
    <location>
        <begin position="1"/>
        <end position="20"/>
    </location>
</feature>
<reference evidence="3 4" key="1">
    <citation type="journal article" date="2015" name="Stand. Genomic Sci.">
        <title>Genomic Encyclopedia of Bacterial and Archaeal Type Strains, Phase III: the genomes of soil and plant-associated and newly described type strains.</title>
        <authorList>
            <person name="Whitman W.B."/>
            <person name="Woyke T."/>
            <person name="Klenk H.P."/>
            <person name="Zhou Y."/>
            <person name="Lilburn T.G."/>
            <person name="Beck B.J."/>
            <person name="De Vos P."/>
            <person name="Vandamme P."/>
            <person name="Eisen J.A."/>
            <person name="Garrity G."/>
            <person name="Hugenholtz P."/>
            <person name="Kyrpides N.C."/>
        </authorList>
    </citation>
    <scope>NUCLEOTIDE SEQUENCE [LARGE SCALE GENOMIC DNA]</scope>
    <source>
        <strain evidence="3 4">CGMCC 1.10685</strain>
    </source>
</reference>
<proteinExistence type="predicted"/>
<evidence type="ECO:0000313" key="3">
    <source>
        <dbReference type="EMBL" id="TWI42458.1"/>
    </source>
</evidence>
<accession>A0A562PDH9</accession>
<name>A0A562PDH9_9BURK</name>
<evidence type="ECO:0000256" key="1">
    <source>
        <dbReference type="SAM" id="SignalP"/>
    </source>
</evidence>
<evidence type="ECO:0000313" key="4">
    <source>
        <dbReference type="Proteomes" id="UP000315112"/>
    </source>
</evidence>
<dbReference type="AlphaFoldDB" id="A0A562PDH9"/>
<evidence type="ECO:0000313" key="5">
    <source>
        <dbReference type="Proteomes" id="UP000437862"/>
    </source>
</evidence>
<keyword evidence="1" id="KW-0732">Signal</keyword>
<gene>
    <name evidence="2" type="ORF">GO485_26055</name>
    <name evidence="3" type="ORF">IP92_05434</name>
</gene>